<protein>
    <submittedName>
        <fullName evidence="2">Uncharacterized protein</fullName>
    </submittedName>
</protein>
<proteinExistence type="predicted"/>
<comment type="caution">
    <text evidence="2">The sequence shown here is derived from an EMBL/GenBank/DDBJ whole genome shotgun (WGS) entry which is preliminary data.</text>
</comment>
<feature type="compositionally biased region" description="Low complexity" evidence="1">
    <location>
        <begin position="99"/>
        <end position="111"/>
    </location>
</feature>
<evidence type="ECO:0000313" key="2">
    <source>
        <dbReference type="EMBL" id="MPC62287.1"/>
    </source>
</evidence>
<dbReference type="Proteomes" id="UP000324222">
    <property type="component" value="Unassembled WGS sequence"/>
</dbReference>
<sequence length="157" mass="17162">MKKQQPNISENEFFMMITKVPYIFNVKKNHMVSEPSHPAGVASGATEEVRPSTSAAALQDQTPMVPIHLFFPEENAQSFVEITPSPHDHLYAGMGKTTPSNPSSSGPSCPASCGSNYPVPEAMNRMLQVQVELNENVRDMAQSLQIIAAVMQNFGKN</sequence>
<reference evidence="2 3" key="1">
    <citation type="submission" date="2019-05" db="EMBL/GenBank/DDBJ databases">
        <title>Another draft genome of Portunus trituberculatus and its Hox gene families provides insights of decapod evolution.</title>
        <authorList>
            <person name="Jeong J.-H."/>
            <person name="Song I."/>
            <person name="Kim S."/>
            <person name="Choi T."/>
            <person name="Kim D."/>
            <person name="Ryu S."/>
            <person name="Kim W."/>
        </authorList>
    </citation>
    <scope>NUCLEOTIDE SEQUENCE [LARGE SCALE GENOMIC DNA]</scope>
    <source>
        <tissue evidence="2">Muscle</tissue>
    </source>
</reference>
<gene>
    <name evidence="2" type="ORF">E2C01_056370</name>
</gene>
<organism evidence="2 3">
    <name type="scientific">Portunus trituberculatus</name>
    <name type="common">Swimming crab</name>
    <name type="synonym">Neptunus trituberculatus</name>
    <dbReference type="NCBI Taxonomy" id="210409"/>
    <lineage>
        <taxon>Eukaryota</taxon>
        <taxon>Metazoa</taxon>
        <taxon>Ecdysozoa</taxon>
        <taxon>Arthropoda</taxon>
        <taxon>Crustacea</taxon>
        <taxon>Multicrustacea</taxon>
        <taxon>Malacostraca</taxon>
        <taxon>Eumalacostraca</taxon>
        <taxon>Eucarida</taxon>
        <taxon>Decapoda</taxon>
        <taxon>Pleocyemata</taxon>
        <taxon>Brachyura</taxon>
        <taxon>Eubrachyura</taxon>
        <taxon>Portunoidea</taxon>
        <taxon>Portunidae</taxon>
        <taxon>Portuninae</taxon>
        <taxon>Portunus</taxon>
    </lineage>
</organism>
<accession>A0A5B7GYZ0</accession>
<keyword evidence="3" id="KW-1185">Reference proteome</keyword>
<name>A0A5B7GYZ0_PORTR</name>
<feature type="region of interest" description="Disordered" evidence="1">
    <location>
        <begin position="92"/>
        <end position="111"/>
    </location>
</feature>
<dbReference type="AlphaFoldDB" id="A0A5B7GYZ0"/>
<evidence type="ECO:0000256" key="1">
    <source>
        <dbReference type="SAM" id="MobiDB-lite"/>
    </source>
</evidence>
<dbReference type="EMBL" id="VSRR010019496">
    <property type="protein sequence ID" value="MPC62287.1"/>
    <property type="molecule type" value="Genomic_DNA"/>
</dbReference>
<evidence type="ECO:0000313" key="3">
    <source>
        <dbReference type="Proteomes" id="UP000324222"/>
    </source>
</evidence>